<evidence type="ECO:0000313" key="3">
    <source>
        <dbReference type="Proteomes" id="UP001500325"/>
    </source>
</evidence>
<evidence type="ECO:0000256" key="1">
    <source>
        <dbReference type="SAM" id="MobiDB-lite"/>
    </source>
</evidence>
<dbReference type="Gene3D" id="1.25.40.10">
    <property type="entry name" value="Tetratricopeptide repeat domain"/>
    <property type="match status" value="1"/>
</dbReference>
<protein>
    <recommendedName>
        <fullName evidence="4">DNA-binding SARP family transcriptional activator</fullName>
    </recommendedName>
</protein>
<evidence type="ECO:0008006" key="4">
    <source>
        <dbReference type="Google" id="ProtNLM"/>
    </source>
</evidence>
<organism evidence="2 3">
    <name type="scientific">Pseudonocardia yuanmonensis</name>
    <dbReference type="NCBI Taxonomy" id="1095914"/>
    <lineage>
        <taxon>Bacteria</taxon>
        <taxon>Bacillati</taxon>
        <taxon>Actinomycetota</taxon>
        <taxon>Actinomycetes</taxon>
        <taxon>Pseudonocardiales</taxon>
        <taxon>Pseudonocardiaceae</taxon>
        <taxon>Pseudonocardia</taxon>
    </lineage>
</organism>
<feature type="compositionally biased region" description="Basic and acidic residues" evidence="1">
    <location>
        <begin position="1"/>
        <end position="11"/>
    </location>
</feature>
<dbReference type="Gene3D" id="1.10.10.10">
    <property type="entry name" value="Winged helix-like DNA-binding domain superfamily/Winged helix DNA-binding domain"/>
    <property type="match status" value="1"/>
</dbReference>
<proteinExistence type="predicted"/>
<dbReference type="EMBL" id="BAABIC010000002">
    <property type="protein sequence ID" value="GAA4676204.1"/>
    <property type="molecule type" value="Genomic_DNA"/>
</dbReference>
<evidence type="ECO:0000313" key="2">
    <source>
        <dbReference type="EMBL" id="GAA4676204.1"/>
    </source>
</evidence>
<dbReference type="RefSeq" id="WP_345378085.1">
    <property type="nucleotide sequence ID" value="NZ_BAABIC010000002.1"/>
</dbReference>
<dbReference type="InterPro" id="IPR036388">
    <property type="entry name" value="WH-like_DNA-bd_sf"/>
</dbReference>
<name>A0ABP8VZD6_9PSEU</name>
<dbReference type="SUPFAM" id="SSF48452">
    <property type="entry name" value="TPR-like"/>
    <property type="match status" value="1"/>
</dbReference>
<sequence length="532" mass="56335">MEPIETERGDDGGEGPAVVVRLLGPPRVETRGTPPPAPRGRKPWALLALLLTSTGPVPRGRVQELLFPDAEDPQAALRWTLSQVRRAVGDAVRIAGDPLTCEIGEGVRVDVVDLLAGRAPAGWPLTEATLPLLECAEPDVPEFAAWLHGRRHALAQAGARLQRRHRTRNHSPASRSAVRELVRIGEHVMDSGAARDGTGILAGAVRRARELGDDVVLAEALAHYGRGYVHAVASTDPGAAAALREADRLATREGLAEVAALARRELGFVATATGDFPTALRMLESADAAAGERPEQRAGVAHVRGFALIDTGLSEWAVRELDAAVGLAEAADRPRAFTAAVAMRARARLQRGEDEAAAADVAEARGMAADLRWTSMRPWIDVLHGEVLLREGRAAEAEAVLADAHTLAEVLDDACWIALTSRGLAVARARLGNPAAAVTALDGACATLVADADVCCWIELHMRDTLCGITADLDRDAALSQASTLARRAEHTGLAEYAVRAARHRARLGDPDAAADARARALPHDNPALLRA</sequence>
<comment type="caution">
    <text evidence="2">The sequence shown here is derived from an EMBL/GenBank/DDBJ whole genome shotgun (WGS) entry which is preliminary data.</text>
</comment>
<dbReference type="Proteomes" id="UP001500325">
    <property type="component" value="Unassembled WGS sequence"/>
</dbReference>
<feature type="region of interest" description="Disordered" evidence="1">
    <location>
        <begin position="1"/>
        <end position="40"/>
    </location>
</feature>
<accession>A0ABP8VZD6</accession>
<keyword evidence="3" id="KW-1185">Reference proteome</keyword>
<gene>
    <name evidence="2" type="ORF">GCM10023215_05440</name>
</gene>
<dbReference type="InterPro" id="IPR011990">
    <property type="entry name" value="TPR-like_helical_dom_sf"/>
</dbReference>
<reference evidence="3" key="1">
    <citation type="journal article" date="2019" name="Int. J. Syst. Evol. Microbiol.">
        <title>The Global Catalogue of Microorganisms (GCM) 10K type strain sequencing project: providing services to taxonomists for standard genome sequencing and annotation.</title>
        <authorList>
            <consortium name="The Broad Institute Genomics Platform"/>
            <consortium name="The Broad Institute Genome Sequencing Center for Infectious Disease"/>
            <person name="Wu L."/>
            <person name="Ma J."/>
        </authorList>
    </citation>
    <scope>NUCLEOTIDE SEQUENCE [LARGE SCALE GENOMIC DNA]</scope>
    <source>
        <strain evidence="3">JCM 18055</strain>
    </source>
</reference>